<dbReference type="Proteomes" id="UP001589613">
    <property type="component" value="Unassembled WGS sequence"/>
</dbReference>
<organism evidence="1 2">
    <name type="scientific">Ornithinimicrobium kibberense</name>
    <dbReference type="NCBI Taxonomy" id="282060"/>
    <lineage>
        <taxon>Bacteria</taxon>
        <taxon>Bacillati</taxon>
        <taxon>Actinomycetota</taxon>
        <taxon>Actinomycetes</taxon>
        <taxon>Micrococcales</taxon>
        <taxon>Ornithinimicrobiaceae</taxon>
        <taxon>Ornithinimicrobium</taxon>
    </lineage>
</organism>
<dbReference type="InterPro" id="IPR017850">
    <property type="entry name" value="Alkaline_phosphatase_core_sf"/>
</dbReference>
<evidence type="ECO:0000313" key="1">
    <source>
        <dbReference type="EMBL" id="MFB9732750.1"/>
    </source>
</evidence>
<name>A0ABV5V4S8_9MICO</name>
<protein>
    <submittedName>
        <fullName evidence="1">Alkaline phosphatase family protein</fullName>
    </submittedName>
</protein>
<gene>
    <name evidence="1" type="ORF">ACFFN0_11925</name>
</gene>
<sequence length="397" mass="41371">MSTPVPAPDVRPEAVAAARDLYRPPAPGEGLASVLPAALGALGVGLPDGIPVPTWSLPPARHVVVVLVDGLGARQLERRAGHAPFLRSMTAAAPDARCGFPSTTATSLTSLGTGLPPGGHGIVGWQTVLPDGRLFNHLGWRDGPEPEVHQPHPTLLQHAEAAGLSVTTVSRPLFETSGFTRVALRGGGYVPTEDAGERAAGVLGALAGAGPAGRSLVYAYWDEVDKAGHVHGPGSVEWGEALEEVDAFVREVAAGAPDGTVVVLTSDHGMVDAPHISRRDLAYDDVLAAGVRVLAGEPRAPQAWCEPGRVREVVTTWTDELGGSALVLTREEAVEAGWFGPVRAGYEQRIGEVVAVMLDAATVLDSRLLRPQVLALRGHHGSVTDAETAVPLLVHRV</sequence>
<dbReference type="InterPro" id="IPR002591">
    <property type="entry name" value="Phosphodiest/P_Trfase"/>
</dbReference>
<dbReference type="EMBL" id="JBHMAX010000022">
    <property type="protein sequence ID" value="MFB9732750.1"/>
    <property type="molecule type" value="Genomic_DNA"/>
</dbReference>
<comment type="caution">
    <text evidence="1">The sequence shown here is derived from an EMBL/GenBank/DDBJ whole genome shotgun (WGS) entry which is preliminary data.</text>
</comment>
<dbReference type="PANTHER" id="PTHR10151:SF120">
    <property type="entry name" value="BIS(5'-ADENOSYL)-TRIPHOSPHATASE"/>
    <property type="match status" value="1"/>
</dbReference>
<dbReference type="RefSeq" id="WP_238330458.1">
    <property type="nucleotide sequence ID" value="NZ_JBHMAX010000022.1"/>
</dbReference>
<dbReference type="Pfam" id="PF01663">
    <property type="entry name" value="Phosphodiest"/>
    <property type="match status" value="1"/>
</dbReference>
<reference evidence="1 2" key="1">
    <citation type="submission" date="2024-09" db="EMBL/GenBank/DDBJ databases">
        <authorList>
            <person name="Sun Q."/>
            <person name="Mori K."/>
        </authorList>
    </citation>
    <scope>NUCLEOTIDE SEQUENCE [LARGE SCALE GENOMIC DNA]</scope>
    <source>
        <strain evidence="1 2">JCM 12763</strain>
    </source>
</reference>
<evidence type="ECO:0000313" key="2">
    <source>
        <dbReference type="Proteomes" id="UP001589613"/>
    </source>
</evidence>
<dbReference type="SUPFAM" id="SSF53649">
    <property type="entry name" value="Alkaline phosphatase-like"/>
    <property type="match status" value="1"/>
</dbReference>
<dbReference type="PANTHER" id="PTHR10151">
    <property type="entry name" value="ECTONUCLEOTIDE PYROPHOSPHATASE/PHOSPHODIESTERASE"/>
    <property type="match status" value="1"/>
</dbReference>
<accession>A0ABV5V4S8</accession>
<keyword evidence="2" id="KW-1185">Reference proteome</keyword>
<dbReference type="Gene3D" id="3.40.720.10">
    <property type="entry name" value="Alkaline Phosphatase, subunit A"/>
    <property type="match status" value="1"/>
</dbReference>
<proteinExistence type="predicted"/>